<feature type="transmembrane region" description="Helical" evidence="2">
    <location>
        <begin position="95"/>
        <end position="117"/>
    </location>
</feature>
<reference evidence="4" key="1">
    <citation type="journal article" date="2023" name="IMA Fungus">
        <title>Comparative genomic study of the Penicillium genus elucidates a diverse pangenome and 15 lateral gene transfer events.</title>
        <authorList>
            <person name="Petersen C."/>
            <person name="Sorensen T."/>
            <person name="Nielsen M.R."/>
            <person name="Sondergaard T.E."/>
            <person name="Sorensen J.L."/>
            <person name="Fitzpatrick D.A."/>
            <person name="Frisvad J.C."/>
            <person name="Nielsen K.L."/>
        </authorList>
    </citation>
    <scope>NUCLEOTIDE SEQUENCE</scope>
    <source>
        <strain evidence="4">IBT 17514</strain>
    </source>
</reference>
<feature type="transmembrane region" description="Helical" evidence="2">
    <location>
        <begin position="129"/>
        <end position="156"/>
    </location>
</feature>
<keyword evidence="2" id="KW-1133">Transmembrane helix</keyword>
<feature type="transmembrane region" description="Helical" evidence="2">
    <location>
        <begin position="209"/>
        <end position="229"/>
    </location>
</feature>
<feature type="transmembrane region" description="Helical" evidence="2">
    <location>
        <begin position="51"/>
        <end position="72"/>
    </location>
</feature>
<keyword evidence="2" id="KW-0472">Membrane</keyword>
<feature type="compositionally biased region" description="Polar residues" evidence="1">
    <location>
        <begin position="288"/>
        <end position="302"/>
    </location>
</feature>
<dbReference type="InterPro" id="IPR049326">
    <property type="entry name" value="Rhodopsin_dom_fungi"/>
</dbReference>
<comment type="caution">
    <text evidence="4">The sequence shown here is derived from an EMBL/GenBank/DDBJ whole genome shotgun (WGS) entry which is preliminary data.</text>
</comment>
<feature type="transmembrane region" description="Helical" evidence="2">
    <location>
        <begin position="241"/>
        <end position="263"/>
    </location>
</feature>
<name>A0AAD6HRH8_9EURO</name>
<feature type="transmembrane region" description="Helical" evidence="2">
    <location>
        <begin position="176"/>
        <end position="197"/>
    </location>
</feature>
<evidence type="ECO:0000313" key="5">
    <source>
        <dbReference type="Proteomes" id="UP001215712"/>
    </source>
</evidence>
<feature type="region of interest" description="Disordered" evidence="1">
    <location>
        <begin position="288"/>
        <end position="328"/>
    </location>
</feature>
<sequence>MEYAAPYAVNSTDRTGLIVIVETLFMSWMILVSLIRLYMRITINGPVQMDDLVIFVGSAVAVVHVGIIMNAVDNGLGQTHDESSSSTLKKAGEDFYAGNLLFLIGHGTAKISVCLLLKRLGRQLDYLLYSKILLGMVIAWTFASVLAVALSCYPQYQLDFIALEEHCRNIDTAWKAITAFDVLTDVLSFGLCIFLVWGVQMRWKEKCTVIFAFGTRLPLIILIILRQTYLNDALHHPDPAFTLSNVVISTAVLLHSSIMIATVPCLKPFVISFNTGWGQGVNSSNGNSYFTPTGQSTNQSRAYASRTEEDEVDLTNRQSEESHHSQQLIIRQTQEWKLEEEYEMQSVKDQAQI</sequence>
<evidence type="ECO:0000256" key="2">
    <source>
        <dbReference type="SAM" id="Phobius"/>
    </source>
</evidence>
<accession>A0AAD6HRH8</accession>
<gene>
    <name evidence="4" type="ORF">N7493_004108</name>
</gene>
<dbReference type="Pfam" id="PF20684">
    <property type="entry name" value="Fung_rhodopsin"/>
    <property type="match status" value="1"/>
</dbReference>
<reference evidence="4" key="2">
    <citation type="submission" date="2023-01" db="EMBL/GenBank/DDBJ databases">
        <authorList>
            <person name="Petersen C."/>
        </authorList>
    </citation>
    <scope>NUCLEOTIDE SEQUENCE</scope>
    <source>
        <strain evidence="4">IBT 17514</strain>
    </source>
</reference>
<evidence type="ECO:0000259" key="3">
    <source>
        <dbReference type="Pfam" id="PF20684"/>
    </source>
</evidence>
<protein>
    <recommendedName>
        <fullName evidence="3">Rhodopsin domain-containing protein</fullName>
    </recommendedName>
</protein>
<organism evidence="4 5">
    <name type="scientific">Penicillium malachiteum</name>
    <dbReference type="NCBI Taxonomy" id="1324776"/>
    <lineage>
        <taxon>Eukaryota</taxon>
        <taxon>Fungi</taxon>
        <taxon>Dikarya</taxon>
        <taxon>Ascomycota</taxon>
        <taxon>Pezizomycotina</taxon>
        <taxon>Eurotiomycetes</taxon>
        <taxon>Eurotiomycetidae</taxon>
        <taxon>Eurotiales</taxon>
        <taxon>Aspergillaceae</taxon>
        <taxon>Penicillium</taxon>
    </lineage>
</organism>
<dbReference type="AlphaFoldDB" id="A0AAD6HRH8"/>
<keyword evidence="2" id="KW-0812">Transmembrane</keyword>
<evidence type="ECO:0000313" key="4">
    <source>
        <dbReference type="EMBL" id="KAJ5732627.1"/>
    </source>
</evidence>
<dbReference type="PANTHER" id="PTHR39614:SF2">
    <property type="entry name" value="INTEGRAL MEMBRANE PROTEIN"/>
    <property type="match status" value="1"/>
</dbReference>
<proteinExistence type="predicted"/>
<feature type="domain" description="Rhodopsin" evidence="3">
    <location>
        <begin position="35"/>
        <end position="270"/>
    </location>
</feature>
<evidence type="ECO:0000256" key="1">
    <source>
        <dbReference type="SAM" id="MobiDB-lite"/>
    </source>
</evidence>
<dbReference type="EMBL" id="JAQJAN010000004">
    <property type="protein sequence ID" value="KAJ5732627.1"/>
    <property type="molecule type" value="Genomic_DNA"/>
</dbReference>
<keyword evidence="5" id="KW-1185">Reference proteome</keyword>
<dbReference type="PANTHER" id="PTHR39614">
    <property type="entry name" value="INTEGRAL MEMBRANE PROTEIN"/>
    <property type="match status" value="1"/>
</dbReference>
<feature type="transmembrane region" description="Helical" evidence="2">
    <location>
        <begin position="16"/>
        <end position="39"/>
    </location>
</feature>
<dbReference type="Proteomes" id="UP001215712">
    <property type="component" value="Unassembled WGS sequence"/>
</dbReference>